<keyword evidence="6" id="KW-1185">Reference proteome</keyword>
<feature type="domain" description="TPM" evidence="4">
    <location>
        <begin position="30"/>
        <end position="156"/>
    </location>
</feature>
<dbReference type="RefSeq" id="WP_166403293.1">
    <property type="nucleotide sequence ID" value="NZ_JAANHS010000007.1"/>
</dbReference>
<evidence type="ECO:0000256" key="2">
    <source>
        <dbReference type="SAM" id="Phobius"/>
    </source>
</evidence>
<feature type="compositionally biased region" description="Gly residues" evidence="1">
    <location>
        <begin position="270"/>
        <end position="294"/>
    </location>
</feature>
<protein>
    <submittedName>
        <fullName evidence="5">TPM domain-containing protein</fullName>
    </submittedName>
</protein>
<evidence type="ECO:0000259" key="4">
    <source>
        <dbReference type="Pfam" id="PF04536"/>
    </source>
</evidence>
<keyword evidence="2" id="KW-0472">Membrane</keyword>
<dbReference type="PANTHER" id="PTHR30373:SF2">
    <property type="entry name" value="UPF0603 PROTEIN YGCG"/>
    <property type="match status" value="1"/>
</dbReference>
<evidence type="ECO:0000313" key="6">
    <source>
        <dbReference type="Proteomes" id="UP001515660"/>
    </source>
</evidence>
<dbReference type="Pfam" id="PF04536">
    <property type="entry name" value="TPM_phosphatase"/>
    <property type="match status" value="1"/>
</dbReference>
<dbReference type="PANTHER" id="PTHR30373">
    <property type="entry name" value="UPF0603 PROTEIN YGCG"/>
    <property type="match status" value="1"/>
</dbReference>
<comment type="caution">
    <text evidence="5">The sequence shown here is derived from an EMBL/GenBank/DDBJ whole genome shotgun (WGS) entry which is preliminary data.</text>
</comment>
<proteinExistence type="predicted"/>
<name>A0ABX0G8T7_9RHOB</name>
<evidence type="ECO:0000256" key="1">
    <source>
        <dbReference type="SAM" id="MobiDB-lite"/>
    </source>
</evidence>
<feature type="signal peptide" evidence="3">
    <location>
        <begin position="1"/>
        <end position="18"/>
    </location>
</feature>
<reference evidence="5 6" key="1">
    <citation type="journal article" date="2022" name="Microorganisms">
        <title>Genome Sequence and Characterization of a Xanthorhodopsin-Containing, Aerobic Anoxygenic Phototrophic Rhodobacter Species, Isolated from Mesophilic Conditions at Yellowstone National Park.</title>
        <authorList>
            <person name="Kyndt J.A."/>
            <person name="Robertson S."/>
            <person name="Shoffstall I.B."/>
            <person name="Ramaley R.F."/>
            <person name="Meyer T.E."/>
        </authorList>
    </citation>
    <scope>NUCLEOTIDE SEQUENCE [LARGE SCALE GENOMIC DNA]</scope>
    <source>
        <strain evidence="5 6">M37P</strain>
    </source>
</reference>
<gene>
    <name evidence="5" type="ORF">G8O29_11020</name>
</gene>
<keyword evidence="2" id="KW-1133">Transmembrane helix</keyword>
<dbReference type="EMBL" id="JAANHS010000007">
    <property type="protein sequence ID" value="NHB77268.1"/>
    <property type="molecule type" value="Genomic_DNA"/>
</dbReference>
<sequence length="294" mass="30576">MFLRSLAVALTLATSALAQSLPEPLSDTLSDFADVLDATAEGRIARLLAATREETGTQVVVVTLPGLDAHGGAGQGIETYAKALFNSWGVGAADRNDGILMLLDTRRREARIALGSGYDPVYDGRAARVLSTAVLPALRAGNHAEGIEAGILSIRDRLILPFQAGQPVGLTDGFADESGSGALTAILGVGGVAAIAGFGIWRQRRARVTCPNCGAATLERRREIIERPTRSEPGLGMQHLTCSACGFIDRKSYPVRWSSSEARRDRDNNRGGGGSSGGGFGGGRSSGGGATGKW</sequence>
<feature type="transmembrane region" description="Helical" evidence="2">
    <location>
        <begin position="181"/>
        <end position="201"/>
    </location>
</feature>
<dbReference type="Proteomes" id="UP001515660">
    <property type="component" value="Unassembled WGS sequence"/>
</dbReference>
<accession>A0ABX0G8T7</accession>
<feature type="chain" id="PRO_5047346780" evidence="3">
    <location>
        <begin position="19"/>
        <end position="294"/>
    </location>
</feature>
<dbReference type="InterPro" id="IPR007621">
    <property type="entry name" value="TPM_dom"/>
</dbReference>
<dbReference type="Gene3D" id="3.10.310.50">
    <property type="match status" value="1"/>
</dbReference>
<keyword evidence="2" id="KW-0812">Transmembrane</keyword>
<keyword evidence="3" id="KW-0732">Signal</keyword>
<evidence type="ECO:0000313" key="5">
    <source>
        <dbReference type="EMBL" id="NHB77268.1"/>
    </source>
</evidence>
<organism evidence="5 6">
    <name type="scientific">Rhodobacter calidifons</name>
    <dbReference type="NCBI Taxonomy" id="2715277"/>
    <lineage>
        <taxon>Bacteria</taxon>
        <taxon>Pseudomonadati</taxon>
        <taxon>Pseudomonadota</taxon>
        <taxon>Alphaproteobacteria</taxon>
        <taxon>Rhodobacterales</taxon>
        <taxon>Rhodobacter group</taxon>
        <taxon>Rhodobacter</taxon>
    </lineage>
</organism>
<evidence type="ECO:0000256" key="3">
    <source>
        <dbReference type="SAM" id="SignalP"/>
    </source>
</evidence>
<feature type="region of interest" description="Disordered" evidence="1">
    <location>
        <begin position="258"/>
        <end position="294"/>
    </location>
</feature>